<name>A0ABU6QCW8_9FABA</name>
<organism evidence="1 2">
    <name type="scientific">Stylosanthes scabra</name>
    <dbReference type="NCBI Taxonomy" id="79078"/>
    <lineage>
        <taxon>Eukaryota</taxon>
        <taxon>Viridiplantae</taxon>
        <taxon>Streptophyta</taxon>
        <taxon>Embryophyta</taxon>
        <taxon>Tracheophyta</taxon>
        <taxon>Spermatophyta</taxon>
        <taxon>Magnoliopsida</taxon>
        <taxon>eudicotyledons</taxon>
        <taxon>Gunneridae</taxon>
        <taxon>Pentapetalae</taxon>
        <taxon>rosids</taxon>
        <taxon>fabids</taxon>
        <taxon>Fabales</taxon>
        <taxon>Fabaceae</taxon>
        <taxon>Papilionoideae</taxon>
        <taxon>50 kb inversion clade</taxon>
        <taxon>dalbergioids sensu lato</taxon>
        <taxon>Dalbergieae</taxon>
        <taxon>Pterocarpus clade</taxon>
        <taxon>Stylosanthes</taxon>
    </lineage>
</organism>
<keyword evidence="2" id="KW-1185">Reference proteome</keyword>
<evidence type="ECO:0000313" key="2">
    <source>
        <dbReference type="Proteomes" id="UP001341840"/>
    </source>
</evidence>
<protein>
    <submittedName>
        <fullName evidence="1">Uncharacterized protein</fullName>
    </submittedName>
</protein>
<evidence type="ECO:0000313" key="1">
    <source>
        <dbReference type="EMBL" id="MED6109392.1"/>
    </source>
</evidence>
<accession>A0ABU6QCW8</accession>
<reference evidence="1 2" key="1">
    <citation type="journal article" date="2023" name="Plants (Basel)">
        <title>Bridging the Gap: Combining Genomics and Transcriptomics Approaches to Understand Stylosanthes scabra, an Orphan Legume from the Brazilian Caatinga.</title>
        <authorList>
            <person name="Ferreira-Neto J.R.C."/>
            <person name="da Silva M.D."/>
            <person name="Binneck E."/>
            <person name="de Melo N.F."/>
            <person name="da Silva R.H."/>
            <person name="de Melo A.L.T.M."/>
            <person name="Pandolfi V."/>
            <person name="Bustamante F.O."/>
            <person name="Brasileiro-Vidal A.C."/>
            <person name="Benko-Iseppon A.M."/>
        </authorList>
    </citation>
    <scope>NUCLEOTIDE SEQUENCE [LARGE SCALE GENOMIC DNA]</scope>
    <source>
        <tissue evidence="1">Leaves</tissue>
    </source>
</reference>
<dbReference type="EMBL" id="JASCZI010000149">
    <property type="protein sequence ID" value="MED6109392.1"/>
    <property type="molecule type" value="Genomic_DNA"/>
</dbReference>
<comment type="caution">
    <text evidence="1">The sequence shown here is derived from an EMBL/GenBank/DDBJ whole genome shotgun (WGS) entry which is preliminary data.</text>
</comment>
<dbReference type="Proteomes" id="UP001341840">
    <property type="component" value="Unassembled WGS sequence"/>
</dbReference>
<sequence>MFSLAQRVSGITRLRGFLHGNTDSIDVVLRITTRILRTSRLVRATLPSLRLSTSTAHPHPHSSIFLKLHGSSITLPAVDVSLFRITPAPPAGCSLDSAACPVAASCPALAPTSSIQTGLVPDLWYGQTLTVVA</sequence>
<proteinExistence type="predicted"/>
<gene>
    <name evidence="1" type="ORF">PIB30_033182</name>
</gene>